<dbReference type="RefSeq" id="WP_186994647.1">
    <property type="nucleotide sequence ID" value="NZ_JACOQG010000007.1"/>
</dbReference>
<evidence type="ECO:0000313" key="6">
    <source>
        <dbReference type="EMBL" id="MBC5779345.1"/>
    </source>
</evidence>
<evidence type="ECO:0000256" key="1">
    <source>
        <dbReference type="ARBA" id="ARBA00001947"/>
    </source>
</evidence>
<dbReference type="Gene3D" id="2.30.40.10">
    <property type="entry name" value="Urease, subunit C, domain 1"/>
    <property type="match status" value="1"/>
</dbReference>
<sequence length="422" mass="47392">MAVKIYHGDILFTPAADQLSVYENSYIIVEDGIVSQICERVPEEYKGVEVVDYGDKLIIPAFSDLHVHGAQYVQRGIGMDCLLSDWLNHYTFPQESKFRDMDYAKESYDAFVDDMLRHGTFHANVFATIHHEATDYLFDKMEEKGMYGYVGKVNMDCNSPEFLIEKTEDSLLETEKYLSDHEGSKKVKTILAPRFAPTCSEPLILGLGKLAAKYHCGVHTHLVESIWEAQEALKLFPGYGSDAEIYERAGLMDHGPSIFAHVIFPTAEDKRIMKKHGSLSVHCPDATVNIVAGIMPLQQMASEGLKIAMGSDVAGGHGIAIYRQVARAVQLSKLKEFYEPAESKTITVTQAFYHATKEAGSVFGKVGSFEKGYAFNALVIDNMEDPWSKMTAQEKLERFCYIGDDRNIKARYIDGKLLKQEF</sequence>
<dbReference type="SUPFAM" id="SSF51556">
    <property type="entry name" value="Metallo-dependent hydrolases"/>
    <property type="match status" value="1"/>
</dbReference>
<gene>
    <name evidence="6" type="ORF">H8Z82_06675</name>
</gene>
<dbReference type="EMBL" id="JACOQG010000007">
    <property type="protein sequence ID" value="MBC5779345.1"/>
    <property type="molecule type" value="Genomic_DNA"/>
</dbReference>
<proteinExistence type="predicted"/>
<dbReference type="Gene3D" id="3.20.20.140">
    <property type="entry name" value="Metal-dependent hydrolases"/>
    <property type="match status" value="1"/>
</dbReference>
<evidence type="ECO:0000256" key="4">
    <source>
        <dbReference type="ARBA" id="ARBA00022833"/>
    </source>
</evidence>
<dbReference type="InterPro" id="IPR006680">
    <property type="entry name" value="Amidohydro-rel"/>
</dbReference>
<dbReference type="InterPro" id="IPR011059">
    <property type="entry name" value="Metal-dep_hydrolase_composite"/>
</dbReference>
<evidence type="ECO:0000259" key="5">
    <source>
        <dbReference type="Pfam" id="PF01979"/>
    </source>
</evidence>
<dbReference type="InterPro" id="IPR032466">
    <property type="entry name" value="Metal_Hydrolase"/>
</dbReference>
<dbReference type="PANTHER" id="PTHR11271">
    <property type="entry name" value="GUANINE DEAMINASE"/>
    <property type="match status" value="1"/>
</dbReference>
<dbReference type="Pfam" id="PF01979">
    <property type="entry name" value="Amidohydro_1"/>
    <property type="match status" value="1"/>
</dbReference>
<reference evidence="6 7" key="1">
    <citation type="submission" date="2020-08" db="EMBL/GenBank/DDBJ databases">
        <title>Genome public.</title>
        <authorList>
            <person name="Liu C."/>
            <person name="Sun Q."/>
        </authorList>
    </citation>
    <scope>NUCLEOTIDE SEQUENCE [LARGE SCALE GENOMIC DNA]</scope>
    <source>
        <strain evidence="6 7">M29</strain>
    </source>
</reference>
<keyword evidence="3" id="KW-0378">Hydrolase</keyword>
<feature type="domain" description="Amidohydrolase-related" evidence="5">
    <location>
        <begin position="58"/>
        <end position="417"/>
    </location>
</feature>
<name>A0ABR7IHC8_9FIRM</name>
<accession>A0ABR7IHC8</accession>
<evidence type="ECO:0000256" key="3">
    <source>
        <dbReference type="ARBA" id="ARBA00022801"/>
    </source>
</evidence>
<organism evidence="6 7">
    <name type="scientific">Blautia difficilis</name>
    <dbReference type="NCBI Taxonomy" id="2763027"/>
    <lineage>
        <taxon>Bacteria</taxon>
        <taxon>Bacillati</taxon>
        <taxon>Bacillota</taxon>
        <taxon>Clostridia</taxon>
        <taxon>Lachnospirales</taxon>
        <taxon>Lachnospiraceae</taxon>
        <taxon>Blautia</taxon>
    </lineage>
</organism>
<protein>
    <submittedName>
        <fullName evidence="6">Amidohydrolase family protein</fullName>
    </submittedName>
</protein>
<keyword evidence="4" id="KW-0862">Zinc</keyword>
<evidence type="ECO:0000313" key="7">
    <source>
        <dbReference type="Proteomes" id="UP000649826"/>
    </source>
</evidence>
<keyword evidence="2" id="KW-0479">Metal-binding</keyword>
<dbReference type="Proteomes" id="UP000649826">
    <property type="component" value="Unassembled WGS sequence"/>
</dbReference>
<comment type="cofactor">
    <cofactor evidence="1">
        <name>Zn(2+)</name>
        <dbReference type="ChEBI" id="CHEBI:29105"/>
    </cofactor>
</comment>
<dbReference type="InterPro" id="IPR051607">
    <property type="entry name" value="Metallo-dep_hydrolases"/>
</dbReference>
<dbReference type="PANTHER" id="PTHR11271:SF6">
    <property type="entry name" value="GUANINE DEAMINASE"/>
    <property type="match status" value="1"/>
</dbReference>
<comment type="caution">
    <text evidence="6">The sequence shown here is derived from an EMBL/GenBank/DDBJ whole genome shotgun (WGS) entry which is preliminary data.</text>
</comment>
<dbReference type="SUPFAM" id="SSF51338">
    <property type="entry name" value="Composite domain of metallo-dependent hydrolases"/>
    <property type="match status" value="2"/>
</dbReference>
<keyword evidence="7" id="KW-1185">Reference proteome</keyword>
<evidence type="ECO:0000256" key="2">
    <source>
        <dbReference type="ARBA" id="ARBA00022723"/>
    </source>
</evidence>